<organism evidence="2 3">
    <name type="scientific">Pseudomonas putida ND6</name>
    <dbReference type="NCBI Taxonomy" id="231023"/>
    <lineage>
        <taxon>Bacteria</taxon>
        <taxon>Pseudomonadati</taxon>
        <taxon>Pseudomonadota</taxon>
        <taxon>Gammaproteobacteria</taxon>
        <taxon>Pseudomonadales</taxon>
        <taxon>Pseudomonadaceae</taxon>
        <taxon>Pseudomonas</taxon>
    </lineage>
</organism>
<name>I3V2X1_PSEPU</name>
<protein>
    <submittedName>
        <fullName evidence="2">Uncharacterized protein</fullName>
    </submittedName>
</protein>
<feature type="region of interest" description="Disordered" evidence="1">
    <location>
        <begin position="16"/>
        <end position="49"/>
    </location>
</feature>
<evidence type="ECO:0000256" key="1">
    <source>
        <dbReference type="SAM" id="MobiDB-lite"/>
    </source>
</evidence>
<feature type="compositionally biased region" description="Basic and acidic residues" evidence="1">
    <location>
        <begin position="38"/>
        <end position="49"/>
    </location>
</feature>
<dbReference type="AlphaFoldDB" id="I3V2X1"/>
<dbReference type="EMBL" id="CP003588">
    <property type="protein sequence ID" value="AFK72092.1"/>
    <property type="molecule type" value="Genomic_DNA"/>
</dbReference>
<accession>I3V2X1</accession>
<dbReference type="HOGENOM" id="CLU_3139726_0_0_6"/>
<dbReference type="KEGG" id="ppi:YSA_09804"/>
<evidence type="ECO:0000313" key="2">
    <source>
        <dbReference type="EMBL" id="AFK72092.1"/>
    </source>
</evidence>
<gene>
    <name evidence="2" type="ORF">YSA_09804</name>
</gene>
<dbReference type="Proteomes" id="UP000005268">
    <property type="component" value="Chromosome"/>
</dbReference>
<evidence type="ECO:0000313" key="3">
    <source>
        <dbReference type="Proteomes" id="UP000005268"/>
    </source>
</evidence>
<sequence length="49" mass="5578">MPTEKIIVIQSLEQSTQQYDAPSAEQSAQLLLPAPQRFRQDKKTRPGPR</sequence>
<feature type="compositionally biased region" description="Polar residues" evidence="1">
    <location>
        <begin position="16"/>
        <end position="29"/>
    </location>
</feature>
<reference evidence="2 3" key="1">
    <citation type="journal article" date="2012" name="J. Bacteriol.">
        <title>Complete Genome Sequence of the Naphthalene-Degrading Pseudomonas putida Strain ND6.</title>
        <authorList>
            <person name="Li S."/>
            <person name="Zhao H."/>
            <person name="Li Y."/>
            <person name="Niu S."/>
            <person name="Cai B."/>
        </authorList>
    </citation>
    <scope>NUCLEOTIDE SEQUENCE [LARGE SCALE GENOMIC DNA]</scope>
    <source>
        <strain evidence="2 3">ND6</strain>
    </source>
</reference>
<proteinExistence type="predicted"/>